<protein>
    <submittedName>
        <fullName evidence="2">MFS-type transporter involved in bile tolerance (Atg22 family)</fullName>
    </submittedName>
</protein>
<keyword evidence="1" id="KW-0812">Transmembrane</keyword>
<dbReference type="RefSeq" id="WP_334480594.1">
    <property type="nucleotide sequence ID" value="NZ_JAZHRV010000001.1"/>
</dbReference>
<evidence type="ECO:0000256" key="1">
    <source>
        <dbReference type="SAM" id="Phobius"/>
    </source>
</evidence>
<evidence type="ECO:0000313" key="3">
    <source>
        <dbReference type="Proteomes" id="UP001364224"/>
    </source>
</evidence>
<reference evidence="2 3" key="1">
    <citation type="submission" date="2024-02" db="EMBL/GenBank/DDBJ databases">
        <title>Adaptive strategies in a cosmopolitan and abundant soil bacterium.</title>
        <authorList>
            <person name="Carini P."/>
        </authorList>
    </citation>
    <scope>NUCLEOTIDE SEQUENCE [LARGE SCALE GENOMIC DNA]</scope>
    <source>
        <strain evidence="2 3">AZCC 1608</strain>
    </source>
</reference>
<keyword evidence="1" id="KW-1133">Transmembrane helix</keyword>
<gene>
    <name evidence="2" type="ORF">V1286_003019</name>
</gene>
<keyword evidence="1" id="KW-0472">Membrane</keyword>
<keyword evidence="3" id="KW-1185">Reference proteome</keyword>
<name>A0ABU8BAC6_9BRAD</name>
<organism evidence="2 3">
    <name type="scientific">Bradyrhizobium algeriense</name>
    <dbReference type="NCBI Taxonomy" id="634784"/>
    <lineage>
        <taxon>Bacteria</taxon>
        <taxon>Pseudomonadati</taxon>
        <taxon>Pseudomonadota</taxon>
        <taxon>Alphaproteobacteria</taxon>
        <taxon>Hyphomicrobiales</taxon>
        <taxon>Nitrobacteraceae</taxon>
        <taxon>Bradyrhizobium</taxon>
    </lineage>
</organism>
<comment type="caution">
    <text evidence="2">The sequence shown here is derived from an EMBL/GenBank/DDBJ whole genome shotgun (WGS) entry which is preliminary data.</text>
</comment>
<proteinExistence type="predicted"/>
<feature type="transmembrane region" description="Helical" evidence="1">
    <location>
        <begin position="7"/>
        <end position="32"/>
    </location>
</feature>
<accession>A0ABU8BAC6</accession>
<sequence>MMLFRAIVLWTVQMLLFGIGIGTAGLLAHLFGPIIGQAFAIDELIPTALIFFTVAAALGWLGNRFWPEDWMHNPLL</sequence>
<dbReference type="EMBL" id="JAZHRV010000001">
    <property type="protein sequence ID" value="MEH2555490.1"/>
    <property type="molecule type" value="Genomic_DNA"/>
</dbReference>
<dbReference type="Proteomes" id="UP001364224">
    <property type="component" value="Unassembled WGS sequence"/>
</dbReference>
<evidence type="ECO:0000313" key="2">
    <source>
        <dbReference type="EMBL" id="MEH2555490.1"/>
    </source>
</evidence>
<feature type="transmembrane region" description="Helical" evidence="1">
    <location>
        <begin position="44"/>
        <end position="62"/>
    </location>
</feature>